<evidence type="ECO:0000256" key="1">
    <source>
        <dbReference type="ARBA" id="ARBA00004196"/>
    </source>
</evidence>
<dbReference type="GO" id="GO:0017004">
    <property type="term" value="P:cytochrome complex assembly"/>
    <property type="evidence" value="ECO:0007669"/>
    <property type="project" value="UniProtKB-KW"/>
</dbReference>
<feature type="domain" description="Thioredoxin" evidence="5">
    <location>
        <begin position="317"/>
        <end position="457"/>
    </location>
</feature>
<dbReference type="EMBL" id="CP129971">
    <property type="protein sequence ID" value="WMN11326.1"/>
    <property type="molecule type" value="Genomic_DNA"/>
</dbReference>
<protein>
    <submittedName>
        <fullName evidence="6">TlpA disulfide reductase family protein</fullName>
    </submittedName>
</protein>
<dbReference type="InterPro" id="IPR013766">
    <property type="entry name" value="Thioredoxin_domain"/>
</dbReference>
<dbReference type="InterPro" id="IPR050553">
    <property type="entry name" value="Thioredoxin_ResA/DsbE_sf"/>
</dbReference>
<gene>
    <name evidence="6" type="ORF">QYS49_37970</name>
</gene>
<evidence type="ECO:0000256" key="4">
    <source>
        <dbReference type="ARBA" id="ARBA00023284"/>
    </source>
</evidence>
<dbReference type="Pfam" id="PF08534">
    <property type="entry name" value="Redoxin"/>
    <property type="match status" value="1"/>
</dbReference>
<keyword evidence="4" id="KW-0676">Redox-active center</keyword>
<evidence type="ECO:0000313" key="6">
    <source>
        <dbReference type="EMBL" id="WMN11326.1"/>
    </source>
</evidence>
<dbReference type="RefSeq" id="WP_308348369.1">
    <property type="nucleotide sequence ID" value="NZ_CP129971.1"/>
</dbReference>
<dbReference type="PROSITE" id="PS51352">
    <property type="entry name" value="THIOREDOXIN_2"/>
    <property type="match status" value="1"/>
</dbReference>
<evidence type="ECO:0000313" key="7">
    <source>
        <dbReference type="Proteomes" id="UP001230496"/>
    </source>
</evidence>
<dbReference type="AlphaFoldDB" id="A0AA51RAP3"/>
<accession>A0AA51RAP3</accession>
<dbReference type="KEGG" id="msaa:QYS49_37970"/>
<evidence type="ECO:0000256" key="3">
    <source>
        <dbReference type="ARBA" id="ARBA00023157"/>
    </source>
</evidence>
<dbReference type="Proteomes" id="UP001230496">
    <property type="component" value="Chromosome"/>
</dbReference>
<dbReference type="InterPro" id="IPR013740">
    <property type="entry name" value="Redoxin"/>
</dbReference>
<organism evidence="6 7">
    <name type="scientific">Marivirga salinarum</name>
    <dbReference type="NCBI Taxonomy" id="3059078"/>
    <lineage>
        <taxon>Bacteria</taxon>
        <taxon>Pseudomonadati</taxon>
        <taxon>Bacteroidota</taxon>
        <taxon>Cytophagia</taxon>
        <taxon>Cytophagales</taxon>
        <taxon>Marivirgaceae</taxon>
        <taxon>Marivirga</taxon>
    </lineage>
</organism>
<dbReference type="CDD" id="cd02966">
    <property type="entry name" value="TlpA_like_family"/>
    <property type="match status" value="1"/>
</dbReference>
<dbReference type="InterPro" id="IPR036249">
    <property type="entry name" value="Thioredoxin-like_sf"/>
</dbReference>
<name>A0AA51RAP3_9BACT</name>
<proteinExistence type="predicted"/>
<comment type="subcellular location">
    <subcellularLocation>
        <location evidence="1">Cell envelope</location>
    </subcellularLocation>
</comment>
<dbReference type="PANTHER" id="PTHR42852">
    <property type="entry name" value="THIOL:DISULFIDE INTERCHANGE PROTEIN DSBE"/>
    <property type="match status" value="1"/>
</dbReference>
<dbReference type="SUPFAM" id="SSF52833">
    <property type="entry name" value="Thioredoxin-like"/>
    <property type="match status" value="1"/>
</dbReference>
<evidence type="ECO:0000256" key="2">
    <source>
        <dbReference type="ARBA" id="ARBA00022748"/>
    </source>
</evidence>
<dbReference type="GO" id="GO:0030313">
    <property type="term" value="C:cell envelope"/>
    <property type="evidence" value="ECO:0007669"/>
    <property type="project" value="UniProtKB-SubCell"/>
</dbReference>
<dbReference type="PROSITE" id="PS51257">
    <property type="entry name" value="PROKAR_LIPOPROTEIN"/>
    <property type="match status" value="1"/>
</dbReference>
<keyword evidence="2" id="KW-0201">Cytochrome c-type biogenesis</keyword>
<evidence type="ECO:0000259" key="5">
    <source>
        <dbReference type="PROSITE" id="PS51352"/>
    </source>
</evidence>
<dbReference type="Gene3D" id="3.40.30.10">
    <property type="entry name" value="Glutaredoxin"/>
    <property type="match status" value="1"/>
</dbReference>
<dbReference type="PANTHER" id="PTHR42852:SF6">
    <property type="entry name" value="THIOL:DISULFIDE INTERCHANGE PROTEIN DSBE"/>
    <property type="match status" value="1"/>
</dbReference>
<reference evidence="6 7" key="1">
    <citation type="submission" date="2023-08" db="EMBL/GenBank/DDBJ databases">
        <title>Comparative genomics and taxonomic characterization of three novel marine species of genus Marivirga.</title>
        <authorList>
            <person name="Muhammad N."/>
            <person name="Kim S.-G."/>
        </authorList>
    </citation>
    <scope>NUCLEOTIDE SEQUENCE [LARGE SCALE GENOMIC DNA]</scope>
    <source>
        <strain evidence="6 7">BDSF4-3</strain>
    </source>
</reference>
<dbReference type="GO" id="GO:0016491">
    <property type="term" value="F:oxidoreductase activity"/>
    <property type="evidence" value="ECO:0007669"/>
    <property type="project" value="InterPro"/>
</dbReference>
<sequence>MKTIKLITLLVLGLLASCSPEKENMVTSLKGEVINPKGDNISLRLQDTTITAALDSVGNFQTNIPINKAEKVVFAHGNEITTLYLRPGDQLSLTIDPREFDESIKYEGKGAAINNFLASTVLMEDTLKGIAQLAALSEDSFLVAFRKNYVLKENALEKSGVKDQEFKDWYLKNNDWEFYFNLLNYSGYKSRLTKEEFEPSENFYAFQDSLDLYDSSNLDYEFFIPYLQRQITFKVGEKFKDKGPQDVSEYVMASVEEVNSIPSDPIKGELLYQVINVHLNRLNKEDRDSLIVEWKALNSSKKRLKNVEDKLEVLASLAKGNPAPGFKYVNLEGDSMTMADFKGKVVYIDVWATWCAPCIAEHPHMEELQKQYENENVAFIAISVDSSPEPWKKMVKKKELGGIHLYAEGAWGATIMQKYAISGIPRFILIDQEGNIADANAARPSGDIAEDIDDLLSKGVQL</sequence>
<keyword evidence="3" id="KW-1015">Disulfide bond</keyword>
<keyword evidence="7" id="KW-1185">Reference proteome</keyword>